<name>A0ABQ4WK56_9ASTR</name>
<keyword evidence="2" id="KW-1185">Reference proteome</keyword>
<comment type="caution">
    <text evidence="1">The sequence shown here is derived from an EMBL/GenBank/DDBJ whole genome shotgun (WGS) entry which is preliminary data.</text>
</comment>
<evidence type="ECO:0000313" key="2">
    <source>
        <dbReference type="Proteomes" id="UP001151760"/>
    </source>
</evidence>
<reference evidence="1" key="2">
    <citation type="submission" date="2022-01" db="EMBL/GenBank/DDBJ databases">
        <authorList>
            <person name="Yamashiro T."/>
            <person name="Shiraishi A."/>
            <person name="Satake H."/>
            <person name="Nakayama K."/>
        </authorList>
    </citation>
    <scope>NUCLEOTIDE SEQUENCE</scope>
</reference>
<dbReference type="EMBL" id="BQNB010008714">
    <property type="protein sequence ID" value="GJS53276.1"/>
    <property type="molecule type" value="Genomic_DNA"/>
</dbReference>
<dbReference type="Proteomes" id="UP001151760">
    <property type="component" value="Unassembled WGS sequence"/>
</dbReference>
<organism evidence="1 2">
    <name type="scientific">Tanacetum coccineum</name>
    <dbReference type="NCBI Taxonomy" id="301880"/>
    <lineage>
        <taxon>Eukaryota</taxon>
        <taxon>Viridiplantae</taxon>
        <taxon>Streptophyta</taxon>
        <taxon>Embryophyta</taxon>
        <taxon>Tracheophyta</taxon>
        <taxon>Spermatophyta</taxon>
        <taxon>Magnoliopsida</taxon>
        <taxon>eudicotyledons</taxon>
        <taxon>Gunneridae</taxon>
        <taxon>Pentapetalae</taxon>
        <taxon>asterids</taxon>
        <taxon>campanulids</taxon>
        <taxon>Asterales</taxon>
        <taxon>Asteraceae</taxon>
        <taxon>Asteroideae</taxon>
        <taxon>Anthemideae</taxon>
        <taxon>Anthemidinae</taxon>
        <taxon>Tanacetum</taxon>
    </lineage>
</organism>
<protein>
    <submittedName>
        <fullName evidence="1">Uncharacterized protein</fullName>
    </submittedName>
</protein>
<gene>
    <name evidence="1" type="ORF">Tco_0626638</name>
</gene>
<evidence type="ECO:0000313" key="1">
    <source>
        <dbReference type="EMBL" id="GJS53276.1"/>
    </source>
</evidence>
<proteinExistence type="predicted"/>
<sequence>MDLMSLYQLAINSGVVSPLATRKVHVHAMNGFEMPLPVAVCSGLVNPLAPRKGEEEALTAYGMKIVVRSLVPVTKTVLTYADGIRG</sequence>
<reference evidence="1" key="1">
    <citation type="journal article" date="2022" name="Int. J. Mol. Sci.">
        <title>Draft Genome of Tanacetum Coccineum: Genomic Comparison of Closely Related Tanacetum-Family Plants.</title>
        <authorList>
            <person name="Yamashiro T."/>
            <person name="Shiraishi A."/>
            <person name="Nakayama K."/>
            <person name="Satake H."/>
        </authorList>
    </citation>
    <scope>NUCLEOTIDE SEQUENCE</scope>
</reference>
<accession>A0ABQ4WK56</accession>